<dbReference type="OrthoDB" id="69177at2759"/>
<evidence type="ECO:0000256" key="4">
    <source>
        <dbReference type="ARBA" id="ARBA00023002"/>
    </source>
</evidence>
<keyword evidence="9" id="KW-1185">Reference proteome</keyword>
<dbReference type="Proteomes" id="UP000027222">
    <property type="component" value="Unassembled WGS sequence"/>
</dbReference>
<evidence type="ECO:0000256" key="2">
    <source>
        <dbReference type="ARBA" id="ARBA00022723"/>
    </source>
</evidence>
<keyword evidence="3" id="KW-0223">Dioxygenase</keyword>
<dbReference type="HOGENOM" id="CLU_041456_5_1_1"/>
<feature type="compositionally biased region" description="Polar residues" evidence="6">
    <location>
        <begin position="34"/>
        <end position="48"/>
    </location>
</feature>
<keyword evidence="5" id="KW-0408">Iron</keyword>
<dbReference type="EMBL" id="KL142373">
    <property type="protein sequence ID" value="KDR79257.1"/>
    <property type="molecule type" value="Genomic_DNA"/>
</dbReference>
<evidence type="ECO:0000256" key="6">
    <source>
        <dbReference type="SAM" id="MobiDB-lite"/>
    </source>
</evidence>
<dbReference type="SMART" id="SM00702">
    <property type="entry name" value="P4Hc"/>
    <property type="match status" value="1"/>
</dbReference>
<reference evidence="9" key="1">
    <citation type="journal article" date="2014" name="Proc. Natl. Acad. Sci. U.S.A.">
        <title>Extensive sampling of basidiomycete genomes demonstrates inadequacy of the white-rot/brown-rot paradigm for wood decay fungi.</title>
        <authorList>
            <person name="Riley R."/>
            <person name="Salamov A.A."/>
            <person name="Brown D.W."/>
            <person name="Nagy L.G."/>
            <person name="Floudas D."/>
            <person name="Held B.W."/>
            <person name="Levasseur A."/>
            <person name="Lombard V."/>
            <person name="Morin E."/>
            <person name="Otillar R."/>
            <person name="Lindquist E.A."/>
            <person name="Sun H."/>
            <person name="LaButti K.M."/>
            <person name="Schmutz J."/>
            <person name="Jabbour D."/>
            <person name="Luo H."/>
            <person name="Baker S.E."/>
            <person name="Pisabarro A.G."/>
            <person name="Walton J.D."/>
            <person name="Blanchette R.A."/>
            <person name="Henrissat B."/>
            <person name="Martin F."/>
            <person name="Cullen D."/>
            <person name="Hibbett D.S."/>
            <person name="Grigoriev I.V."/>
        </authorList>
    </citation>
    <scope>NUCLEOTIDE SEQUENCE [LARGE SCALE GENOMIC DNA]</scope>
    <source>
        <strain evidence="9">CBS 339.88</strain>
    </source>
</reference>
<dbReference type="STRING" id="685588.A0A067TA54"/>
<accession>A0A067TA54</accession>
<dbReference type="PROSITE" id="PS51471">
    <property type="entry name" value="FE2OG_OXY"/>
    <property type="match status" value="1"/>
</dbReference>
<comment type="cofactor">
    <cofactor evidence="1">
        <name>L-ascorbate</name>
        <dbReference type="ChEBI" id="CHEBI:38290"/>
    </cofactor>
</comment>
<dbReference type="Gene3D" id="2.60.120.620">
    <property type="entry name" value="q2cbj1_9rhob like domain"/>
    <property type="match status" value="1"/>
</dbReference>
<feature type="region of interest" description="Disordered" evidence="6">
    <location>
        <begin position="29"/>
        <end position="50"/>
    </location>
</feature>
<evidence type="ECO:0000313" key="9">
    <source>
        <dbReference type="Proteomes" id="UP000027222"/>
    </source>
</evidence>
<dbReference type="GO" id="GO:0031418">
    <property type="term" value="F:L-ascorbic acid binding"/>
    <property type="evidence" value="ECO:0007669"/>
    <property type="project" value="InterPro"/>
</dbReference>
<gene>
    <name evidence="8" type="ORF">GALMADRAFT_223491</name>
</gene>
<dbReference type="GO" id="GO:0004656">
    <property type="term" value="F:procollagen-proline 4-dioxygenase activity"/>
    <property type="evidence" value="ECO:0007669"/>
    <property type="project" value="TreeGrafter"/>
</dbReference>
<evidence type="ECO:0000256" key="3">
    <source>
        <dbReference type="ARBA" id="ARBA00022964"/>
    </source>
</evidence>
<dbReference type="InterPro" id="IPR005123">
    <property type="entry name" value="Oxoglu/Fe-dep_dioxygenase_dom"/>
</dbReference>
<feature type="compositionally biased region" description="Low complexity" evidence="6">
    <location>
        <begin position="246"/>
        <end position="260"/>
    </location>
</feature>
<dbReference type="GO" id="GO:0005783">
    <property type="term" value="C:endoplasmic reticulum"/>
    <property type="evidence" value="ECO:0007669"/>
    <property type="project" value="TreeGrafter"/>
</dbReference>
<evidence type="ECO:0000313" key="8">
    <source>
        <dbReference type="EMBL" id="KDR79257.1"/>
    </source>
</evidence>
<evidence type="ECO:0000256" key="1">
    <source>
        <dbReference type="ARBA" id="ARBA00001961"/>
    </source>
</evidence>
<dbReference type="PANTHER" id="PTHR10869">
    <property type="entry name" value="PROLYL 4-HYDROXYLASE ALPHA SUBUNIT"/>
    <property type="match status" value="1"/>
</dbReference>
<protein>
    <recommendedName>
        <fullName evidence="7">Fe2OG dioxygenase domain-containing protein</fullName>
    </recommendedName>
</protein>
<feature type="region of interest" description="Disordered" evidence="6">
    <location>
        <begin position="232"/>
        <end position="260"/>
    </location>
</feature>
<name>A0A067TA54_GALM3</name>
<evidence type="ECO:0000259" key="7">
    <source>
        <dbReference type="PROSITE" id="PS51471"/>
    </source>
</evidence>
<dbReference type="InterPro" id="IPR045054">
    <property type="entry name" value="P4HA-like"/>
</dbReference>
<dbReference type="PANTHER" id="PTHR10869:SF247">
    <property type="entry name" value="FE2OG DIOXYGENASE DOMAIN-CONTAINING PROTEIN"/>
    <property type="match status" value="1"/>
</dbReference>
<dbReference type="GO" id="GO:0005506">
    <property type="term" value="F:iron ion binding"/>
    <property type="evidence" value="ECO:0007669"/>
    <property type="project" value="InterPro"/>
</dbReference>
<evidence type="ECO:0000256" key="5">
    <source>
        <dbReference type="ARBA" id="ARBA00023004"/>
    </source>
</evidence>
<dbReference type="InterPro" id="IPR006620">
    <property type="entry name" value="Pro_4_hyd_alph"/>
</dbReference>
<keyword evidence="4" id="KW-0560">Oxidoreductase</keyword>
<feature type="domain" description="Fe2OG dioxygenase" evidence="7">
    <location>
        <begin position="394"/>
        <end position="535"/>
    </location>
</feature>
<proteinExistence type="predicted"/>
<dbReference type="AlphaFoldDB" id="A0A067TA54"/>
<organism evidence="8 9">
    <name type="scientific">Galerina marginata (strain CBS 339.88)</name>
    <dbReference type="NCBI Taxonomy" id="685588"/>
    <lineage>
        <taxon>Eukaryota</taxon>
        <taxon>Fungi</taxon>
        <taxon>Dikarya</taxon>
        <taxon>Basidiomycota</taxon>
        <taxon>Agaricomycotina</taxon>
        <taxon>Agaricomycetes</taxon>
        <taxon>Agaricomycetidae</taxon>
        <taxon>Agaricales</taxon>
        <taxon>Agaricineae</taxon>
        <taxon>Strophariaceae</taxon>
        <taxon>Galerina</taxon>
    </lineage>
</organism>
<keyword evidence="2" id="KW-0479">Metal-binding</keyword>
<sequence length="535" mass="57670">MGKNSKKRKNAPEKIAAVVKKVKHAPLPAAAFHVQNNDSDTPSPADNDTSLEKTALTSASATAGEMIGGLLYEDELETTTDTLRLLAQNPSLIGLKALKPFKTAVHDYWRVAHETTLTGTSLTSRISSALIDQRHVDALVLLSEMAIRGQVPKLGALQRWVRECDAVLTPVMSQDEENRVWQVLDAILRTTQPEMIAPARLGSGGKDEDEGELKAGTRLRWYKPFSVDPGFSTFQKTAPTPLRTESSSSPPSQDPSQVAHAASTLLTPLHTTPGPARRPPNKHPLTIYHSPPSTFPLIPSHLLPRPPTRHDLPGVPGAFIINDTFTSAECDALVLAAEKVGLAPDEPIAGSAAQLASVLAHNLVWLADEGFERELFARIEGLLPHSVSGGAVRGVNRRFRIYRYRPGALYRPHIDGAWPASSLGPSNPSDPSSPPTYIYDADPTTYSRLTLLIYLNGADAFSGGCTTFFLPSSTPGVLEARPVSPRKGTVCVFPHGKALGSLLHEGSGVTEGAKYVIRTEVLYEVDKAERVDAAI</sequence>